<dbReference type="Pfam" id="PF01476">
    <property type="entry name" value="LysM"/>
    <property type="match status" value="1"/>
</dbReference>
<dbReference type="HOGENOM" id="CLU_3140153_0_0_5"/>
<dbReference type="SUPFAM" id="SSF54106">
    <property type="entry name" value="LysM domain"/>
    <property type="match status" value="1"/>
</dbReference>
<evidence type="ECO:0000259" key="1">
    <source>
        <dbReference type="PROSITE" id="PS51782"/>
    </source>
</evidence>
<dbReference type="KEGG" id="rmo:MCI_01135"/>
<dbReference type="InterPro" id="IPR036779">
    <property type="entry name" value="LysM_dom_sf"/>
</dbReference>
<name>H8KB43_RICMS</name>
<gene>
    <name evidence="2" type="ordered locus">MCI_01135</name>
</gene>
<dbReference type="InterPro" id="IPR018392">
    <property type="entry name" value="LysM"/>
</dbReference>
<keyword evidence="3" id="KW-1185">Reference proteome</keyword>
<dbReference type="Proteomes" id="UP000008008">
    <property type="component" value="Chromosome"/>
</dbReference>
<feature type="domain" description="LysM" evidence="1">
    <location>
        <begin position="1"/>
        <end position="41"/>
    </location>
</feature>
<sequence length="49" mass="5394">MKSGDALSKISQNYGTPVQDLVKYNNIRDPNHIAVGWGISFSGDLHDFS</sequence>
<accession>H8KB43</accession>
<dbReference type="SMART" id="SM00257">
    <property type="entry name" value="LysM"/>
    <property type="match status" value="1"/>
</dbReference>
<dbReference type="CDD" id="cd00118">
    <property type="entry name" value="LysM"/>
    <property type="match status" value="1"/>
</dbReference>
<organism evidence="2 3">
    <name type="scientific">Rickettsia montanensis (strain OSU 85-930)</name>
    <dbReference type="NCBI Taxonomy" id="1105114"/>
    <lineage>
        <taxon>Bacteria</taxon>
        <taxon>Pseudomonadati</taxon>
        <taxon>Pseudomonadota</taxon>
        <taxon>Alphaproteobacteria</taxon>
        <taxon>Rickettsiales</taxon>
        <taxon>Rickettsiaceae</taxon>
        <taxon>Rickettsieae</taxon>
        <taxon>Rickettsia</taxon>
        <taxon>spotted fever group</taxon>
    </lineage>
</organism>
<protein>
    <submittedName>
        <fullName evidence="2">Lysozyme</fullName>
    </submittedName>
</protein>
<dbReference type="Gene3D" id="3.10.350.10">
    <property type="entry name" value="LysM domain"/>
    <property type="match status" value="1"/>
</dbReference>
<evidence type="ECO:0000313" key="3">
    <source>
        <dbReference type="Proteomes" id="UP000008008"/>
    </source>
</evidence>
<dbReference type="EMBL" id="CP003340">
    <property type="protein sequence ID" value="AFC73184.1"/>
    <property type="molecule type" value="Genomic_DNA"/>
</dbReference>
<proteinExistence type="predicted"/>
<dbReference type="PROSITE" id="PS51782">
    <property type="entry name" value="LYSM"/>
    <property type="match status" value="1"/>
</dbReference>
<reference evidence="3" key="1">
    <citation type="submission" date="2012-02" db="EMBL/GenBank/DDBJ databases">
        <title>Complete genome sequence of Rickettsia montanensis strain OSU 85-930.</title>
        <authorList>
            <person name="Johnson S.L."/>
            <person name="Munk A.C."/>
            <person name="Han S."/>
            <person name="Bruce D.C."/>
            <person name="Dasch G.A."/>
        </authorList>
    </citation>
    <scope>NUCLEOTIDE SEQUENCE [LARGE SCALE GENOMIC DNA]</scope>
    <source>
        <strain evidence="3">OSU 85-930</strain>
    </source>
</reference>
<evidence type="ECO:0000313" key="2">
    <source>
        <dbReference type="EMBL" id="AFC73184.1"/>
    </source>
</evidence>
<dbReference type="AlphaFoldDB" id="H8KB43"/>